<sequence>MHKQRSLKRPQDCTWVVSNLLNLVPRMTTNIPASNSAASLISNVNTVSSTMPLNPGQVPQKDYAAAFGNLQSRYGAVPTHLPPPTQKKAEESSRISSGKNTSSGTLGATEGASASSGGGAATHSSGTPSPTTAEGAQKKAEGAKKKRFLLPWKGK</sequence>
<feature type="compositionally biased region" description="Low complexity" evidence="1">
    <location>
        <begin position="101"/>
        <end position="127"/>
    </location>
</feature>
<dbReference type="AlphaFoldDB" id="A0A6A4GC93"/>
<proteinExistence type="predicted"/>
<accession>A0A6A4GC93</accession>
<feature type="compositionally biased region" description="Basic residues" evidence="1">
    <location>
        <begin position="144"/>
        <end position="155"/>
    </location>
</feature>
<keyword evidence="3" id="KW-1185">Reference proteome</keyword>
<dbReference type="EMBL" id="ML770770">
    <property type="protein sequence ID" value="KAE9383008.1"/>
    <property type="molecule type" value="Genomic_DNA"/>
</dbReference>
<name>A0A6A4GC93_9AGAR</name>
<protein>
    <submittedName>
        <fullName evidence="2">Uncharacterized protein</fullName>
    </submittedName>
</protein>
<dbReference type="Proteomes" id="UP000799118">
    <property type="component" value="Unassembled WGS sequence"/>
</dbReference>
<evidence type="ECO:0000256" key="1">
    <source>
        <dbReference type="SAM" id="MobiDB-lite"/>
    </source>
</evidence>
<feature type="region of interest" description="Disordered" evidence="1">
    <location>
        <begin position="74"/>
        <end position="155"/>
    </location>
</feature>
<reference evidence="2" key="1">
    <citation type="journal article" date="2019" name="Environ. Microbiol.">
        <title>Fungal ecological strategies reflected in gene transcription - a case study of two litter decomposers.</title>
        <authorList>
            <person name="Barbi F."/>
            <person name="Kohler A."/>
            <person name="Barry K."/>
            <person name="Baskaran P."/>
            <person name="Daum C."/>
            <person name="Fauchery L."/>
            <person name="Ihrmark K."/>
            <person name="Kuo A."/>
            <person name="LaButti K."/>
            <person name="Lipzen A."/>
            <person name="Morin E."/>
            <person name="Grigoriev I.V."/>
            <person name="Henrissat B."/>
            <person name="Lindahl B."/>
            <person name="Martin F."/>
        </authorList>
    </citation>
    <scope>NUCLEOTIDE SEQUENCE</scope>
    <source>
        <strain evidence="2">JB14</strain>
    </source>
</reference>
<dbReference type="OrthoDB" id="3063568at2759"/>
<organism evidence="2 3">
    <name type="scientific">Gymnopus androsaceus JB14</name>
    <dbReference type="NCBI Taxonomy" id="1447944"/>
    <lineage>
        <taxon>Eukaryota</taxon>
        <taxon>Fungi</taxon>
        <taxon>Dikarya</taxon>
        <taxon>Basidiomycota</taxon>
        <taxon>Agaricomycotina</taxon>
        <taxon>Agaricomycetes</taxon>
        <taxon>Agaricomycetidae</taxon>
        <taxon>Agaricales</taxon>
        <taxon>Marasmiineae</taxon>
        <taxon>Omphalotaceae</taxon>
        <taxon>Gymnopus</taxon>
    </lineage>
</organism>
<gene>
    <name evidence="2" type="ORF">BT96DRAFT_124943</name>
</gene>
<evidence type="ECO:0000313" key="3">
    <source>
        <dbReference type="Proteomes" id="UP000799118"/>
    </source>
</evidence>
<evidence type="ECO:0000313" key="2">
    <source>
        <dbReference type="EMBL" id="KAE9383008.1"/>
    </source>
</evidence>